<sequence length="66" mass="8089">MNSRIIMFFSVSQKLSMNKYPLILIEAPHFLAIFRQSVKLYWYRKYVQFDKYNESASGRIPKFRQY</sequence>
<dbReference type="AlphaFoldDB" id="A0A382XCI9"/>
<name>A0A382XCI9_9ZZZZ</name>
<evidence type="ECO:0000313" key="1">
    <source>
        <dbReference type="EMBL" id="SVD68703.1"/>
    </source>
</evidence>
<dbReference type="EMBL" id="UINC01166638">
    <property type="protein sequence ID" value="SVD68703.1"/>
    <property type="molecule type" value="Genomic_DNA"/>
</dbReference>
<proteinExistence type="predicted"/>
<reference evidence="1" key="1">
    <citation type="submission" date="2018-05" db="EMBL/GenBank/DDBJ databases">
        <authorList>
            <person name="Lanie J.A."/>
            <person name="Ng W.-L."/>
            <person name="Kazmierczak K.M."/>
            <person name="Andrzejewski T.M."/>
            <person name="Davidsen T.M."/>
            <person name="Wayne K.J."/>
            <person name="Tettelin H."/>
            <person name="Glass J.I."/>
            <person name="Rusch D."/>
            <person name="Podicherti R."/>
            <person name="Tsui H.-C.T."/>
            <person name="Winkler M.E."/>
        </authorList>
    </citation>
    <scope>NUCLEOTIDE SEQUENCE</scope>
</reference>
<accession>A0A382XCI9</accession>
<protein>
    <submittedName>
        <fullName evidence="1">Uncharacterized protein</fullName>
    </submittedName>
</protein>
<organism evidence="1">
    <name type="scientific">marine metagenome</name>
    <dbReference type="NCBI Taxonomy" id="408172"/>
    <lineage>
        <taxon>unclassified sequences</taxon>
        <taxon>metagenomes</taxon>
        <taxon>ecological metagenomes</taxon>
    </lineage>
</organism>
<gene>
    <name evidence="1" type="ORF">METZ01_LOCUS421557</name>
</gene>